<reference evidence="2" key="1">
    <citation type="submission" date="2017-02" db="EMBL/GenBank/DDBJ databases">
        <authorList>
            <person name="Varghese N."/>
            <person name="Submissions S."/>
        </authorList>
    </citation>
    <scope>NUCLEOTIDE SEQUENCE [LARGE SCALE GENOMIC DNA]</scope>
    <source>
        <strain evidence="2">DSM 22224</strain>
    </source>
</reference>
<protein>
    <submittedName>
        <fullName evidence="1">Uncharacterized protein</fullName>
    </submittedName>
</protein>
<evidence type="ECO:0000313" key="2">
    <source>
        <dbReference type="Proteomes" id="UP000190367"/>
    </source>
</evidence>
<dbReference type="OrthoDB" id="649053at2"/>
<accession>A0A1T4T9B7</accession>
<evidence type="ECO:0000313" key="1">
    <source>
        <dbReference type="EMBL" id="SKA36973.1"/>
    </source>
</evidence>
<name>A0A1T4T9B7_9BACT</name>
<dbReference type="AlphaFoldDB" id="A0A1T4T9B7"/>
<keyword evidence="2" id="KW-1185">Reference proteome</keyword>
<proteinExistence type="predicted"/>
<dbReference type="Proteomes" id="UP000190367">
    <property type="component" value="Unassembled WGS sequence"/>
</dbReference>
<gene>
    <name evidence="1" type="ORF">SAMN04488128_104202</name>
</gene>
<sequence>MSLENYSLSALAQELSALRKKDSYHPDMDAAAVFNRYSPGSLQQLMQGMSEITASFYGLLLQQAVALEGPDMAEALSSSLIYTLGKNKAGRIMEMHPLLDRDARGTIEIVIAAIFTASPEFNFEVDSFTATEVAFTIRGTDRYHRISRQLQITHLLKWPVILPFLEGIRDVVAPGWKVATLASAVDENSNCDYVFRIYQEAAAPAEDIQTGMRPPFFRLPAAALVTRGKYLEVDLGPAGDFQDSQFVTMIQQCLSAEAWNACRLYPTGTDQYMLAERFRCMRIGNFLADTSLKAVLHTQEVSKRKRKSIIRILDNRGDMIYQVLFDYYMWNEADFKNKFTFLKSEGKPAPGESLPLPVISRISFDNAWHYMSRLAPVDEIHCLGHFGGYPCVPALFLFRLLHLEAEKWIKDVLGELPETRLVVDSVAVHPSRIMPAGVPYDIVTTVHQLSDNILQFVYDVTQADGPGTRFCCVVLDIRLQR</sequence>
<dbReference type="RefSeq" id="WP_143313075.1">
    <property type="nucleotide sequence ID" value="NZ_FUWZ01000004.1"/>
</dbReference>
<dbReference type="STRING" id="634771.SAMN04488128_104202"/>
<organism evidence="1 2">
    <name type="scientific">Chitinophaga eiseniae</name>
    <dbReference type="NCBI Taxonomy" id="634771"/>
    <lineage>
        <taxon>Bacteria</taxon>
        <taxon>Pseudomonadati</taxon>
        <taxon>Bacteroidota</taxon>
        <taxon>Chitinophagia</taxon>
        <taxon>Chitinophagales</taxon>
        <taxon>Chitinophagaceae</taxon>
        <taxon>Chitinophaga</taxon>
    </lineage>
</organism>
<dbReference type="EMBL" id="FUWZ01000004">
    <property type="protein sequence ID" value="SKA36973.1"/>
    <property type="molecule type" value="Genomic_DNA"/>
</dbReference>